<reference evidence="2 3" key="1">
    <citation type="journal article" date="2016" name="Nat. Commun.">
        <title>Thousands of microbial genomes shed light on interconnected biogeochemical processes in an aquifer system.</title>
        <authorList>
            <person name="Anantharaman K."/>
            <person name="Brown C.T."/>
            <person name="Hug L.A."/>
            <person name="Sharon I."/>
            <person name="Castelle C.J."/>
            <person name="Probst A.J."/>
            <person name="Thomas B.C."/>
            <person name="Singh A."/>
            <person name="Wilkins M.J."/>
            <person name="Karaoz U."/>
            <person name="Brodie E.L."/>
            <person name="Williams K.H."/>
            <person name="Hubbard S.S."/>
            <person name="Banfield J.F."/>
        </authorList>
    </citation>
    <scope>NUCLEOTIDE SEQUENCE [LARGE SCALE GENOMIC DNA]</scope>
</reference>
<proteinExistence type="predicted"/>
<name>A0A1F5EFD5_9BACT</name>
<gene>
    <name evidence="2" type="ORF">A2Z61_01625</name>
</gene>
<evidence type="ECO:0000256" key="1">
    <source>
        <dbReference type="SAM" id="Phobius"/>
    </source>
</evidence>
<feature type="transmembrane region" description="Helical" evidence="1">
    <location>
        <begin position="29"/>
        <end position="51"/>
    </location>
</feature>
<evidence type="ECO:0000313" key="2">
    <source>
        <dbReference type="EMBL" id="OGD66142.1"/>
    </source>
</evidence>
<keyword evidence="1" id="KW-0472">Membrane</keyword>
<evidence type="ECO:0000313" key="3">
    <source>
        <dbReference type="Proteomes" id="UP000186029"/>
    </source>
</evidence>
<comment type="caution">
    <text evidence="2">The sequence shown here is derived from an EMBL/GenBank/DDBJ whole genome shotgun (WGS) entry which is preliminary data.</text>
</comment>
<sequence length="111" mass="12382">MIKKCIILCIIFFPTVVFGATNIQSILVDIGFIIQTATPIVVALALIFFFYGLAKYILNASDEEKKKEGRAIMIWGVIALFVIVSVWGLVRVIGNTFNIDREQTISVPFVL</sequence>
<dbReference type="InterPro" id="IPR043993">
    <property type="entry name" value="T4SS_pilin"/>
</dbReference>
<keyword evidence="1" id="KW-1133">Transmembrane helix</keyword>
<keyword evidence="1" id="KW-0812">Transmembrane</keyword>
<feature type="transmembrane region" description="Helical" evidence="1">
    <location>
        <begin position="72"/>
        <end position="90"/>
    </location>
</feature>
<dbReference type="AlphaFoldDB" id="A0A1F5EFD5"/>
<dbReference type="Proteomes" id="UP000186029">
    <property type="component" value="Unassembled WGS sequence"/>
</dbReference>
<evidence type="ECO:0008006" key="4">
    <source>
        <dbReference type="Google" id="ProtNLM"/>
    </source>
</evidence>
<dbReference type="EMBL" id="MFAC01000037">
    <property type="protein sequence ID" value="OGD66142.1"/>
    <property type="molecule type" value="Genomic_DNA"/>
</dbReference>
<accession>A0A1F5EFD5</accession>
<protein>
    <recommendedName>
        <fullName evidence="4">DUF5671 domain-containing protein</fullName>
    </recommendedName>
</protein>
<dbReference type="Pfam" id="PF18895">
    <property type="entry name" value="T4SS_pilin"/>
    <property type="match status" value="1"/>
</dbReference>
<dbReference type="STRING" id="1797580.A2Z61_01625"/>
<organism evidence="2 3">
    <name type="scientific">Candidatus Campbellbacteria bacterium RIFCSPLOWO2_02_35_12</name>
    <dbReference type="NCBI Taxonomy" id="1797580"/>
    <lineage>
        <taxon>Bacteria</taxon>
        <taxon>Candidatus Campbelliibacteriota</taxon>
    </lineage>
</organism>